<dbReference type="PROSITE" id="PS51257">
    <property type="entry name" value="PROKAR_LIPOPROTEIN"/>
    <property type="match status" value="1"/>
</dbReference>
<organism evidence="8 9">
    <name type="scientific">Citroniella saccharovorans</name>
    <dbReference type="NCBI Taxonomy" id="2053367"/>
    <lineage>
        <taxon>Bacteria</taxon>
        <taxon>Bacillati</taxon>
        <taxon>Bacillota</taxon>
        <taxon>Tissierellia</taxon>
        <taxon>Tissierellales</taxon>
        <taxon>Peptoniphilaceae</taxon>
        <taxon>Citroniella</taxon>
    </lineage>
</organism>
<dbReference type="GO" id="GO:0030288">
    <property type="term" value="C:outer membrane-bounded periplasmic space"/>
    <property type="evidence" value="ECO:0007669"/>
    <property type="project" value="TreeGrafter"/>
</dbReference>
<keyword evidence="9" id="KW-1185">Reference proteome</keyword>
<gene>
    <name evidence="8" type="ORF">VLK81_01145</name>
</gene>
<dbReference type="Proteomes" id="UP001357733">
    <property type="component" value="Unassembled WGS sequence"/>
</dbReference>
<evidence type="ECO:0000256" key="5">
    <source>
        <dbReference type="SAM" id="MobiDB-lite"/>
    </source>
</evidence>
<feature type="region of interest" description="Disordered" evidence="5">
    <location>
        <begin position="28"/>
        <end position="58"/>
    </location>
</feature>
<feature type="chain" id="PRO_5043387401" evidence="6">
    <location>
        <begin position="27"/>
        <end position="134"/>
    </location>
</feature>
<comment type="caution">
    <text evidence="8">The sequence shown here is derived from an EMBL/GenBank/DDBJ whole genome shotgun (WGS) entry which is preliminary data.</text>
</comment>
<evidence type="ECO:0000313" key="9">
    <source>
        <dbReference type="Proteomes" id="UP001357733"/>
    </source>
</evidence>
<feature type="domain" description="Periplasmic binding protein" evidence="7">
    <location>
        <begin position="62"/>
        <end position="133"/>
    </location>
</feature>
<keyword evidence="4 6" id="KW-0732">Signal</keyword>
<evidence type="ECO:0000259" key="7">
    <source>
        <dbReference type="Pfam" id="PF13407"/>
    </source>
</evidence>
<evidence type="ECO:0000313" key="8">
    <source>
        <dbReference type="EMBL" id="MEB3428642.1"/>
    </source>
</evidence>
<dbReference type="InterPro" id="IPR025997">
    <property type="entry name" value="SBP_2_dom"/>
</dbReference>
<reference evidence="8 9" key="1">
    <citation type="submission" date="2024-01" db="EMBL/GenBank/DDBJ databases">
        <title>Complete genome sequence of Citroniella saccharovorans strain M6.X9, isolated from human fecal sample.</title>
        <authorList>
            <person name="Cheng G."/>
            <person name="Westerholm M."/>
            <person name="Schnurer A."/>
        </authorList>
    </citation>
    <scope>NUCLEOTIDE SEQUENCE [LARGE SCALE GENOMIC DNA]</scope>
    <source>
        <strain evidence="8 9">DSM 29873</strain>
    </source>
</reference>
<dbReference type="Gene3D" id="3.40.50.2300">
    <property type="match status" value="1"/>
</dbReference>
<evidence type="ECO:0000256" key="3">
    <source>
        <dbReference type="ARBA" id="ARBA00022597"/>
    </source>
</evidence>
<protein>
    <submittedName>
        <fullName evidence="8">Substrate-binding domain-containing protein</fullName>
    </submittedName>
</protein>
<dbReference type="SUPFAM" id="SSF53822">
    <property type="entry name" value="Periplasmic binding protein-like I"/>
    <property type="match status" value="1"/>
</dbReference>
<feature type="signal peptide" evidence="6">
    <location>
        <begin position="1"/>
        <end position="26"/>
    </location>
</feature>
<dbReference type="RefSeq" id="WP_324618680.1">
    <property type="nucleotide sequence ID" value="NZ_JAYKOT010000001.1"/>
</dbReference>
<keyword evidence="3" id="KW-0762">Sugar transport</keyword>
<dbReference type="PANTHER" id="PTHR30036">
    <property type="entry name" value="D-XYLOSE-BINDING PERIPLASMIC PROTEIN"/>
    <property type="match status" value="1"/>
</dbReference>
<dbReference type="Pfam" id="PF13407">
    <property type="entry name" value="Peripla_BP_4"/>
    <property type="match status" value="1"/>
</dbReference>
<evidence type="ECO:0000256" key="6">
    <source>
        <dbReference type="SAM" id="SignalP"/>
    </source>
</evidence>
<dbReference type="EMBL" id="JAYKOT010000001">
    <property type="protein sequence ID" value="MEB3428642.1"/>
    <property type="molecule type" value="Genomic_DNA"/>
</dbReference>
<dbReference type="PANTHER" id="PTHR30036:SF2">
    <property type="entry name" value="D-GALACTOSE_METHYL-GALACTOSIDE BINDING PERIPLASMIC PROTEIN MGLB"/>
    <property type="match status" value="1"/>
</dbReference>
<sequence>MFNKKTFSFLLVISLLILGLAACNKANDTTKSSNNTEDSATSGENSDKKDNEDSKPSSDKKIAVLYYQYSDTYISTVRKEVNKLFEGYNVLEYDGQNDQAKQNDQIDTAIQKGVDLLLVNIVDVGAAPTVIEKG</sequence>
<feature type="compositionally biased region" description="Basic and acidic residues" evidence="5">
    <location>
        <begin position="45"/>
        <end position="58"/>
    </location>
</feature>
<dbReference type="InterPro" id="IPR050555">
    <property type="entry name" value="Bact_Solute-Bind_Prot2"/>
</dbReference>
<dbReference type="InterPro" id="IPR028082">
    <property type="entry name" value="Peripla_BP_I"/>
</dbReference>
<comment type="subcellular location">
    <subcellularLocation>
        <location evidence="1">Cell envelope</location>
    </subcellularLocation>
</comment>
<accession>A0AAW9MVA5</accession>
<proteinExistence type="predicted"/>
<feature type="compositionally biased region" description="Polar residues" evidence="5">
    <location>
        <begin position="28"/>
        <end position="44"/>
    </location>
</feature>
<keyword evidence="2" id="KW-0813">Transport</keyword>
<evidence type="ECO:0000256" key="4">
    <source>
        <dbReference type="ARBA" id="ARBA00022729"/>
    </source>
</evidence>
<evidence type="ECO:0000256" key="1">
    <source>
        <dbReference type="ARBA" id="ARBA00004196"/>
    </source>
</evidence>
<dbReference type="GO" id="GO:0030246">
    <property type="term" value="F:carbohydrate binding"/>
    <property type="evidence" value="ECO:0007669"/>
    <property type="project" value="TreeGrafter"/>
</dbReference>
<name>A0AAW9MVA5_9FIRM</name>
<evidence type="ECO:0000256" key="2">
    <source>
        <dbReference type="ARBA" id="ARBA00022448"/>
    </source>
</evidence>
<dbReference type="AlphaFoldDB" id="A0AAW9MVA5"/>